<reference evidence="1" key="1">
    <citation type="submission" date="2012-05" db="EMBL/GenBank/DDBJ databases">
        <authorList>
            <person name="Krishnakumar V."/>
            <person name="Cheung F."/>
            <person name="Xiao Y."/>
            <person name="Chan A."/>
            <person name="Moskal W.A."/>
            <person name="Town C.D."/>
        </authorList>
    </citation>
    <scope>NUCLEOTIDE SEQUENCE</scope>
</reference>
<accession>I3T492</accession>
<dbReference type="AlphaFoldDB" id="I3T492"/>
<sequence length="50" mass="6023">MRQPQFQITLTNENLAIRANKFHHPRFVLNISVIFRNPHAIRPYFFPFAL</sequence>
<protein>
    <submittedName>
        <fullName evidence="1">Uncharacterized protein</fullName>
    </submittedName>
</protein>
<name>I3T492_LOTJA</name>
<proteinExistence type="evidence at transcript level"/>
<evidence type="ECO:0000313" key="1">
    <source>
        <dbReference type="EMBL" id="AFK47334.1"/>
    </source>
</evidence>
<dbReference type="EMBL" id="BT147540">
    <property type="protein sequence ID" value="AFK47334.1"/>
    <property type="molecule type" value="mRNA"/>
</dbReference>
<organism evidence="1">
    <name type="scientific">Lotus japonicus</name>
    <name type="common">Lotus corniculatus var. japonicus</name>
    <dbReference type="NCBI Taxonomy" id="34305"/>
    <lineage>
        <taxon>Eukaryota</taxon>
        <taxon>Viridiplantae</taxon>
        <taxon>Streptophyta</taxon>
        <taxon>Embryophyta</taxon>
        <taxon>Tracheophyta</taxon>
        <taxon>Spermatophyta</taxon>
        <taxon>Magnoliopsida</taxon>
        <taxon>eudicotyledons</taxon>
        <taxon>Gunneridae</taxon>
        <taxon>Pentapetalae</taxon>
        <taxon>rosids</taxon>
        <taxon>fabids</taxon>
        <taxon>Fabales</taxon>
        <taxon>Fabaceae</taxon>
        <taxon>Papilionoideae</taxon>
        <taxon>50 kb inversion clade</taxon>
        <taxon>NPAAA clade</taxon>
        <taxon>Hologalegina</taxon>
        <taxon>robinioid clade</taxon>
        <taxon>Loteae</taxon>
        <taxon>Lotus</taxon>
    </lineage>
</organism>